<evidence type="ECO:0000313" key="3">
    <source>
        <dbReference type="Proteomes" id="UP000649799"/>
    </source>
</evidence>
<feature type="domain" description="Thoeris protein ThsB TIR-like" evidence="1">
    <location>
        <begin position="36"/>
        <end position="133"/>
    </location>
</feature>
<dbReference type="InterPro" id="IPR015032">
    <property type="entry name" value="ThsB__TIR-like_domain"/>
</dbReference>
<organism evidence="2 3">
    <name type="scientific">Cyclobacterium plantarum</name>
    <dbReference type="NCBI Taxonomy" id="2716263"/>
    <lineage>
        <taxon>Bacteria</taxon>
        <taxon>Pseudomonadati</taxon>
        <taxon>Bacteroidota</taxon>
        <taxon>Cytophagia</taxon>
        <taxon>Cytophagales</taxon>
        <taxon>Cyclobacteriaceae</taxon>
        <taxon>Cyclobacterium</taxon>
    </lineage>
</organism>
<accession>A0ABX0H4J4</accession>
<comment type="caution">
    <text evidence="2">The sequence shown here is derived from an EMBL/GenBank/DDBJ whole genome shotgun (WGS) entry which is preliminary data.</text>
</comment>
<dbReference type="RefSeq" id="WP_166143000.1">
    <property type="nucleotide sequence ID" value="NZ_JAANYN010000001.1"/>
</dbReference>
<evidence type="ECO:0000259" key="1">
    <source>
        <dbReference type="Pfam" id="PF08937"/>
    </source>
</evidence>
<keyword evidence="3" id="KW-1185">Reference proteome</keyword>
<dbReference type="EMBL" id="JAANYN010000001">
    <property type="protein sequence ID" value="NHE55793.1"/>
    <property type="molecule type" value="Genomic_DNA"/>
</dbReference>
<gene>
    <name evidence="2" type="ORF">G9Q97_03080</name>
</gene>
<dbReference type="Proteomes" id="UP000649799">
    <property type="component" value="Unassembled WGS sequence"/>
</dbReference>
<sequence length="228" mass="26729">MARKIFVSYKYSDTLVQDLNLYEDLFFGKFKIKTTARHYVDKLSEHLLEDDHIYKGEDDGESMANLSDSSISSKLGDKIFDSSVTIVLISKGMKESYTLEKDQWIPWEISYSLKRQTRVGKTSSTNGIIAVVLPDEFASYEYYITWSFECGCRWLNTPFLFQILRNNMFNVKKPNRRLCDGKWVYTGDNSYIQSVKWDDFVLTPSIYIDKAIELRDRRDDFIIVKTIM</sequence>
<proteinExistence type="predicted"/>
<evidence type="ECO:0000313" key="2">
    <source>
        <dbReference type="EMBL" id="NHE55793.1"/>
    </source>
</evidence>
<dbReference type="Pfam" id="PF08937">
    <property type="entry name" value="ThsB_TIR"/>
    <property type="match status" value="1"/>
</dbReference>
<protein>
    <recommendedName>
        <fullName evidence="1">Thoeris protein ThsB TIR-like domain-containing protein</fullName>
    </recommendedName>
</protein>
<name>A0ABX0H4J4_9BACT</name>
<reference evidence="2 3" key="1">
    <citation type="submission" date="2020-03" db="EMBL/GenBank/DDBJ databases">
        <title>Cyclobacterium plantarum sp. nov., a marine bacterium isolated from a coastal-marine wetland.</title>
        <authorList>
            <person name="Sanchez-Porro C."/>
            <person name="Ventosa A."/>
            <person name="Amoozegar M."/>
        </authorList>
    </citation>
    <scope>NUCLEOTIDE SEQUENCE [LARGE SCALE GENOMIC DNA]</scope>
    <source>
        <strain evidence="2 3">GBPx2</strain>
    </source>
</reference>